<organism evidence="1">
    <name type="scientific">Sulfurovum sp. enrichment culture clone C5</name>
    <dbReference type="NCBI Taxonomy" id="497650"/>
    <lineage>
        <taxon>Bacteria</taxon>
        <taxon>Pseudomonadati</taxon>
        <taxon>Campylobacterota</taxon>
        <taxon>Epsilonproteobacteria</taxon>
        <taxon>Campylobacterales</taxon>
        <taxon>Sulfurovaceae</taxon>
        <taxon>Sulfurovum</taxon>
        <taxon>environmental samples</taxon>
    </lineage>
</organism>
<proteinExistence type="predicted"/>
<protein>
    <submittedName>
        <fullName evidence="1">Uncharacterized protein</fullName>
    </submittedName>
</protein>
<gene>
    <name evidence="1" type="ORF">BN3087_280013</name>
</gene>
<dbReference type="AlphaFoldDB" id="A0A0S4XM71"/>
<dbReference type="AntiFam" id="ANF00014">
    <property type="entry name" value="tRNA translation"/>
</dbReference>
<evidence type="ECO:0000313" key="1">
    <source>
        <dbReference type="EMBL" id="CUV65341.1"/>
    </source>
</evidence>
<dbReference type="EMBL" id="FAXN01000027">
    <property type="protein sequence ID" value="CUV65341.1"/>
    <property type="molecule type" value="Genomic_DNA"/>
</dbReference>
<accession>A0A0S4XM71</accession>
<reference evidence="1" key="1">
    <citation type="submission" date="2015-11" db="EMBL/GenBank/DDBJ databases">
        <authorList>
            <person name="Zhang Y."/>
            <person name="Guo Z."/>
        </authorList>
    </citation>
    <scope>NUCLEOTIDE SEQUENCE</scope>
    <source>
        <strain evidence="1">BN30871</strain>
    </source>
</reference>
<sequence length="50" mass="5674">MVRPSGFEPETARLEGECSIQLSYERIKNKNSGLVVRQRGLEPLTLRSEV</sequence>
<name>A0A0S4XM71_9BACT</name>